<evidence type="ECO:0000313" key="2">
    <source>
        <dbReference type="Proteomes" id="UP000312512"/>
    </source>
</evidence>
<proteinExistence type="predicted"/>
<protein>
    <submittedName>
        <fullName evidence="1">Uncharacterized protein</fullName>
    </submittedName>
</protein>
<reference evidence="1 2" key="1">
    <citation type="submission" date="2019-10" db="EMBL/GenBank/DDBJ databases">
        <title>Nonomuraea sp. nov., isolated from Phyllanthus amarus.</title>
        <authorList>
            <person name="Klykleung N."/>
            <person name="Tanasupawat S."/>
        </authorList>
    </citation>
    <scope>NUCLEOTIDE SEQUENCE [LARGE SCALE GENOMIC DNA]</scope>
    <source>
        <strain evidence="1 2">PA1-10</strain>
    </source>
</reference>
<gene>
    <name evidence="1" type="ORF">FH608_030595</name>
</gene>
<name>A0A5C4W271_9ACTN</name>
<dbReference type="OrthoDB" id="3549644at2"/>
<organism evidence="1 2">
    <name type="scientific">Nonomuraea phyllanthi</name>
    <dbReference type="NCBI Taxonomy" id="2219224"/>
    <lineage>
        <taxon>Bacteria</taxon>
        <taxon>Bacillati</taxon>
        <taxon>Actinomycetota</taxon>
        <taxon>Actinomycetes</taxon>
        <taxon>Streptosporangiales</taxon>
        <taxon>Streptosporangiaceae</taxon>
        <taxon>Nonomuraea</taxon>
    </lineage>
</organism>
<dbReference type="Proteomes" id="UP000312512">
    <property type="component" value="Unassembled WGS sequence"/>
</dbReference>
<dbReference type="EMBL" id="VDLX02000012">
    <property type="protein sequence ID" value="KAB8191600.1"/>
    <property type="molecule type" value="Genomic_DNA"/>
</dbReference>
<accession>A0A5P9Z5F9</accession>
<dbReference type="AlphaFoldDB" id="A0A5C4W271"/>
<sequence>MAMTLVTPLVVTFGGGCATCAVHTGPDDPLDTWIDVKVSYVGEPTPDTYGPGGYRHVQRVYVGIVVRRCDEEPPNDDRHFPYSFLVGRQSGDSPWKVIDFGGLG</sequence>
<keyword evidence="2" id="KW-1185">Reference proteome</keyword>
<dbReference type="RefSeq" id="WP_139634101.1">
    <property type="nucleotide sequence ID" value="NZ_CP045572.1"/>
</dbReference>
<evidence type="ECO:0000313" key="1">
    <source>
        <dbReference type="EMBL" id="KAB8191600.1"/>
    </source>
</evidence>
<accession>A0A5C4W271</accession>
<comment type="caution">
    <text evidence="1">The sequence shown here is derived from an EMBL/GenBank/DDBJ whole genome shotgun (WGS) entry which is preliminary data.</text>
</comment>